<dbReference type="Pfam" id="PF05400">
    <property type="entry name" value="FliT"/>
    <property type="match status" value="1"/>
</dbReference>
<evidence type="ECO:0000313" key="8">
    <source>
        <dbReference type="EMBL" id="KON83650.1"/>
    </source>
</evidence>
<keyword evidence="3" id="KW-1005">Bacterial flagellum biogenesis</keyword>
<evidence type="ECO:0000256" key="1">
    <source>
        <dbReference type="ARBA" id="ARBA00004514"/>
    </source>
</evidence>
<proteinExistence type="inferred from homology"/>
<evidence type="ECO:0000256" key="4">
    <source>
        <dbReference type="ARBA" id="ARBA00023186"/>
    </source>
</evidence>
<dbReference type="AlphaFoldDB" id="A0A0M0G1G0"/>
<keyword evidence="2" id="KW-0963">Cytoplasm</keyword>
<protein>
    <recommendedName>
        <fullName evidence="7">Flagellar protein FliT</fullName>
    </recommendedName>
</protein>
<sequence length="113" mass="13177">MSAVLECHGITKQLKTLLDGEDDRESKINTIDSLLVEREQLLPSITPPYSLEEQRMGKEIVLWNKQIDQKLARLKIDIKRDMNGISKTKTTVQRYTNPYESMQTDGMFYDKRN</sequence>
<gene>
    <name evidence="8" type="ORF">AF331_15865</name>
</gene>
<dbReference type="PATRIC" id="fig|189381.12.peg.4160"/>
<dbReference type="EMBL" id="LGUE01000005">
    <property type="protein sequence ID" value="KON83650.1"/>
    <property type="molecule type" value="Genomic_DNA"/>
</dbReference>
<comment type="similarity">
    <text evidence="6">Belongs to the bacillales FliT family.</text>
</comment>
<evidence type="ECO:0000256" key="6">
    <source>
        <dbReference type="ARBA" id="ARBA00093785"/>
    </source>
</evidence>
<keyword evidence="9" id="KW-1185">Reference proteome</keyword>
<dbReference type="STRING" id="189381.GCA_900166615_02029"/>
<dbReference type="Proteomes" id="UP000037405">
    <property type="component" value="Unassembled WGS sequence"/>
</dbReference>
<comment type="function">
    <text evidence="5">May act as an export chaperone for the filament capping protein FliD.</text>
</comment>
<evidence type="ECO:0000256" key="2">
    <source>
        <dbReference type="ARBA" id="ARBA00022490"/>
    </source>
</evidence>
<comment type="subcellular location">
    <subcellularLocation>
        <location evidence="1">Cytoplasm</location>
        <location evidence="1">Cytosol</location>
    </subcellularLocation>
</comment>
<evidence type="ECO:0000256" key="5">
    <source>
        <dbReference type="ARBA" id="ARBA00093765"/>
    </source>
</evidence>
<evidence type="ECO:0000256" key="3">
    <source>
        <dbReference type="ARBA" id="ARBA00022795"/>
    </source>
</evidence>
<comment type="caution">
    <text evidence="8">The sequence shown here is derived from an EMBL/GenBank/DDBJ whole genome shotgun (WGS) entry which is preliminary data.</text>
</comment>
<dbReference type="OrthoDB" id="2353131at2"/>
<reference evidence="9" key="1">
    <citation type="submission" date="2015-07" db="EMBL/GenBank/DDBJ databases">
        <title>Fjat-14235 jcm11544.</title>
        <authorList>
            <person name="Liu B."/>
            <person name="Wang J."/>
            <person name="Zhu Y."/>
            <person name="Liu G."/>
            <person name="Chen Q."/>
            <person name="Chen Z."/>
            <person name="Lan J."/>
            <person name="Che J."/>
            <person name="Ge C."/>
            <person name="Shi H."/>
            <person name="Pan Z."/>
            <person name="Liu X."/>
        </authorList>
    </citation>
    <scope>NUCLEOTIDE SEQUENCE [LARGE SCALE GENOMIC DNA]</scope>
    <source>
        <strain evidence="9">JCM 11544</strain>
    </source>
</reference>
<name>A0A0M0G1G0_9BACI</name>
<evidence type="ECO:0000313" key="9">
    <source>
        <dbReference type="Proteomes" id="UP000037405"/>
    </source>
</evidence>
<dbReference type="InterPro" id="IPR008622">
    <property type="entry name" value="FliT"/>
</dbReference>
<accession>A0A0M0G1G0</accession>
<organism evidence="8 9">
    <name type="scientific">Rossellomorea marisflavi</name>
    <dbReference type="NCBI Taxonomy" id="189381"/>
    <lineage>
        <taxon>Bacteria</taxon>
        <taxon>Bacillati</taxon>
        <taxon>Bacillota</taxon>
        <taxon>Bacilli</taxon>
        <taxon>Bacillales</taxon>
        <taxon>Bacillaceae</taxon>
        <taxon>Rossellomorea</taxon>
    </lineage>
</organism>
<evidence type="ECO:0000256" key="7">
    <source>
        <dbReference type="ARBA" id="ARBA00093797"/>
    </source>
</evidence>
<dbReference type="RefSeq" id="WP_053429074.1">
    <property type="nucleotide sequence ID" value="NZ_LGUE01000005.1"/>
</dbReference>
<keyword evidence="4" id="KW-0143">Chaperone</keyword>